<evidence type="ECO:0000256" key="4">
    <source>
        <dbReference type="ARBA" id="ARBA00023187"/>
    </source>
</evidence>
<dbReference type="GO" id="GO:0000339">
    <property type="term" value="F:RNA cap binding"/>
    <property type="evidence" value="ECO:0007669"/>
    <property type="project" value="InterPro"/>
</dbReference>
<proteinExistence type="inferred from homology"/>
<feature type="compositionally biased region" description="Basic and acidic residues" evidence="6">
    <location>
        <begin position="17"/>
        <end position="39"/>
    </location>
</feature>
<dbReference type="Proteomes" id="UP001145021">
    <property type="component" value="Unassembled WGS sequence"/>
</dbReference>
<evidence type="ECO:0000256" key="5">
    <source>
        <dbReference type="ARBA" id="ARBA00023242"/>
    </source>
</evidence>
<dbReference type="AlphaFoldDB" id="A0A9W7XR10"/>
<dbReference type="GO" id="GO:0003729">
    <property type="term" value="F:mRNA binding"/>
    <property type="evidence" value="ECO:0007669"/>
    <property type="project" value="TreeGrafter"/>
</dbReference>
<dbReference type="EMBL" id="JANBOH010000031">
    <property type="protein sequence ID" value="KAJ1647385.1"/>
    <property type="molecule type" value="Genomic_DNA"/>
</dbReference>
<keyword evidence="9" id="KW-1185">Reference proteome</keyword>
<feature type="domain" description="MIF4G" evidence="7">
    <location>
        <begin position="68"/>
        <end position="282"/>
    </location>
</feature>
<dbReference type="GO" id="GO:0008380">
    <property type="term" value="P:RNA splicing"/>
    <property type="evidence" value="ECO:0007669"/>
    <property type="project" value="UniProtKB-KW"/>
</dbReference>
<feature type="region of interest" description="Disordered" evidence="6">
    <location>
        <begin position="1"/>
        <end position="57"/>
    </location>
</feature>
<reference evidence="8" key="1">
    <citation type="submission" date="2022-07" db="EMBL/GenBank/DDBJ databases">
        <title>Phylogenomic reconstructions and comparative analyses of Kickxellomycotina fungi.</title>
        <authorList>
            <person name="Reynolds N.K."/>
            <person name="Stajich J.E."/>
            <person name="Barry K."/>
            <person name="Grigoriev I.V."/>
            <person name="Crous P."/>
            <person name="Smith M.E."/>
        </authorList>
    </citation>
    <scope>NUCLEOTIDE SEQUENCE</scope>
    <source>
        <strain evidence="8">NBRC 105413</strain>
    </source>
</reference>
<dbReference type="InterPro" id="IPR015174">
    <property type="entry name" value="MIF4G-like_typ-2"/>
</dbReference>
<sequence>MDFAGRLGGRRGASRGNVDEFGRERRDRPHGRKPYERPARGGRGGARGGSVGFGSRVGGQVDEAKGIESRLSSLIIKVGDSNSAALQNNLDALSVVLEKDYTKHEITVLQTLRQCVLELPWKATVYATLVGLLNAKNSGTGEKIVSMMHMALARALDSGDWGSAKVVLRFFALLVGTRTISSESMVAVLDVLLAPVGDGDCAATAAGRCLVHLAMSTMLWAGQSLSQLAPEALEQRLGVVRRYVERSSDDAQSSALTTVFHDAPSRGTDSLVYLLDVLRAVAEGGWKIDAVCTPQDMFSDEFAQATVHSLPPLELKELPTRRPFTAGVEFLQLVPSPSESAVRRFILQDFICDTITQLEGNRKDCARYLLQMHAMCSEDVCSVMTTAQSLEDIDPETSLVFEYMVGEVLFTQMLQLPSSPQRMMYYASLAIELRKAEPQILATVLETLVDNIVARVSSVDVECITRLSSWLAIYISNFAFQWDWARWESAATDTATAPRRVFVHEALLKLLRLSYLDRLRTMLPESCLTLLPEKPPAHNFKFTVAAMDERTREVSVAMGRCLKNKGTSDQALAILQEHYAQWSDIDDGTRQTLAREMLMEHVLLLGSKTLSHMLNAIEKFTPALLRFADSPEAKLAIARTVEDFWLRHPQFFVITIDKLIDYRIIDPISVVDMLFDEEHVGQWCKFHLWEILRNTINKVNLRVTQLQTRMAEDPSTEGIEATLAQMVQEQNDSVVATARHFVRLLSSQSGSADDVDRAWLMGRFKEFMRTYQAQIMENVPVLESLVFNEAASQDTCQVFVGVRNLPA</sequence>
<evidence type="ECO:0000313" key="9">
    <source>
        <dbReference type="Proteomes" id="UP001145021"/>
    </source>
</evidence>
<comment type="similarity">
    <text evidence="2">Belongs to the NCBP1 family.</text>
</comment>
<evidence type="ECO:0000256" key="6">
    <source>
        <dbReference type="SAM" id="MobiDB-lite"/>
    </source>
</evidence>
<accession>A0A9W7XR10</accession>
<dbReference type="InterPro" id="IPR015172">
    <property type="entry name" value="MIF4G-like_typ-1"/>
</dbReference>
<dbReference type="Pfam" id="PF09090">
    <property type="entry name" value="MIF4G_like_2"/>
    <property type="match status" value="1"/>
</dbReference>
<evidence type="ECO:0000256" key="3">
    <source>
        <dbReference type="ARBA" id="ARBA00022664"/>
    </source>
</evidence>
<name>A0A9W7XR10_9FUNG</name>
<organism evidence="8 9">
    <name type="scientific">Coemansia asiatica</name>
    <dbReference type="NCBI Taxonomy" id="1052880"/>
    <lineage>
        <taxon>Eukaryota</taxon>
        <taxon>Fungi</taxon>
        <taxon>Fungi incertae sedis</taxon>
        <taxon>Zoopagomycota</taxon>
        <taxon>Kickxellomycotina</taxon>
        <taxon>Kickxellomycetes</taxon>
        <taxon>Kickxellales</taxon>
        <taxon>Kickxellaceae</taxon>
        <taxon>Coemansia</taxon>
    </lineage>
</organism>
<evidence type="ECO:0000259" key="7">
    <source>
        <dbReference type="SMART" id="SM00543"/>
    </source>
</evidence>
<comment type="subcellular location">
    <subcellularLocation>
        <location evidence="1">Nucleus</location>
    </subcellularLocation>
</comment>
<dbReference type="SUPFAM" id="SSF48371">
    <property type="entry name" value="ARM repeat"/>
    <property type="match status" value="3"/>
</dbReference>
<dbReference type="PANTHER" id="PTHR12412:SF2">
    <property type="entry name" value="NUCLEAR CAP-BINDING PROTEIN SUBUNIT 1"/>
    <property type="match status" value="1"/>
</dbReference>
<dbReference type="Pfam" id="PF09088">
    <property type="entry name" value="MIF4G_like"/>
    <property type="match status" value="1"/>
</dbReference>
<dbReference type="GO" id="GO:0005846">
    <property type="term" value="C:nuclear cap binding complex"/>
    <property type="evidence" value="ECO:0007669"/>
    <property type="project" value="InterPro"/>
</dbReference>
<dbReference type="GO" id="GO:0006406">
    <property type="term" value="P:mRNA export from nucleus"/>
    <property type="evidence" value="ECO:0007669"/>
    <property type="project" value="InterPro"/>
</dbReference>
<dbReference type="SMART" id="SM00543">
    <property type="entry name" value="MIF4G"/>
    <property type="match status" value="1"/>
</dbReference>
<keyword evidence="3" id="KW-0507">mRNA processing</keyword>
<gene>
    <name evidence="8" type="primary">cbc1</name>
    <name evidence="8" type="ORF">LPJ64_001227</name>
</gene>
<dbReference type="InterPro" id="IPR016024">
    <property type="entry name" value="ARM-type_fold"/>
</dbReference>
<dbReference type="GO" id="GO:0005634">
    <property type="term" value="C:nucleus"/>
    <property type="evidence" value="ECO:0007669"/>
    <property type="project" value="UniProtKB-SubCell"/>
</dbReference>
<dbReference type="InterPro" id="IPR027159">
    <property type="entry name" value="CBP80"/>
</dbReference>
<comment type="caution">
    <text evidence="8">The sequence shown here is derived from an EMBL/GenBank/DDBJ whole genome shotgun (WGS) entry which is preliminary data.</text>
</comment>
<protein>
    <submittedName>
        <fullName evidence="8">Nuclear cap-binding protein subunit 1</fullName>
    </submittedName>
</protein>
<evidence type="ECO:0000256" key="1">
    <source>
        <dbReference type="ARBA" id="ARBA00004123"/>
    </source>
</evidence>
<dbReference type="Pfam" id="PF02854">
    <property type="entry name" value="MIF4G"/>
    <property type="match status" value="1"/>
</dbReference>
<keyword evidence="4" id="KW-0508">mRNA splicing</keyword>
<dbReference type="PANTHER" id="PTHR12412">
    <property type="entry name" value="CAP BINDING PROTEIN"/>
    <property type="match status" value="1"/>
</dbReference>
<dbReference type="InterPro" id="IPR003890">
    <property type="entry name" value="MIF4G-like_typ-3"/>
</dbReference>
<evidence type="ECO:0000256" key="2">
    <source>
        <dbReference type="ARBA" id="ARBA00007413"/>
    </source>
</evidence>
<evidence type="ECO:0000313" key="8">
    <source>
        <dbReference type="EMBL" id="KAJ1647385.1"/>
    </source>
</evidence>
<dbReference type="GO" id="GO:0000184">
    <property type="term" value="P:nuclear-transcribed mRNA catabolic process, nonsense-mediated decay"/>
    <property type="evidence" value="ECO:0007669"/>
    <property type="project" value="TreeGrafter"/>
</dbReference>
<keyword evidence="5" id="KW-0539">Nucleus</keyword>
<dbReference type="Gene3D" id="1.25.40.180">
    <property type="match status" value="3"/>
</dbReference>
<feature type="compositionally biased region" description="Gly residues" evidence="6">
    <location>
        <begin position="41"/>
        <end position="57"/>
    </location>
</feature>
<dbReference type="GO" id="GO:0006397">
    <property type="term" value="P:mRNA processing"/>
    <property type="evidence" value="ECO:0007669"/>
    <property type="project" value="UniProtKB-KW"/>
</dbReference>